<sequence>MYRTNMHYIIMKHLNVAGVLFEECEEDQKDETPFHAAVSCISQSLKTQIINNSNDEVAICFFNTVSW</sequence>
<evidence type="ECO:0000259" key="1">
    <source>
        <dbReference type="Pfam" id="PF03731"/>
    </source>
</evidence>
<keyword evidence="3" id="KW-0547">Nucleotide-binding</keyword>
<keyword evidence="3" id="KW-0347">Helicase</keyword>
<protein>
    <submittedName>
        <fullName evidence="3">ATP-dependent DNA helicase 2 subunit KU70</fullName>
    </submittedName>
</protein>
<feature type="domain" description="Ku70/Ku80 N-terminal alpha/beta" evidence="1">
    <location>
        <begin position="25"/>
        <end position="64"/>
    </location>
</feature>
<accession>A0A438HDP6</accession>
<evidence type="ECO:0000313" key="3">
    <source>
        <dbReference type="EMBL" id="RVW82570.1"/>
    </source>
</evidence>
<dbReference type="EMBL" id="QGNW01000238">
    <property type="protein sequence ID" value="RVW82570.1"/>
    <property type="molecule type" value="Genomic_DNA"/>
</dbReference>
<reference evidence="3 4" key="1">
    <citation type="journal article" date="2018" name="PLoS Genet.">
        <title>Population sequencing reveals clonal diversity and ancestral inbreeding in the grapevine cultivar Chardonnay.</title>
        <authorList>
            <person name="Roach M.J."/>
            <person name="Johnson D.L."/>
            <person name="Bohlmann J."/>
            <person name="van Vuuren H.J."/>
            <person name="Jones S.J."/>
            <person name="Pretorius I.S."/>
            <person name="Schmidt S.A."/>
            <person name="Borneman A.R."/>
        </authorList>
    </citation>
    <scope>NUCLEOTIDE SEQUENCE [LARGE SCALE GENOMIC DNA]</scope>
    <source>
        <strain evidence="4">cv. Chardonnay</strain>
        <strain evidence="3">I10V1</strain>
        <tissue evidence="3">Leaf</tissue>
    </source>
</reference>
<keyword evidence="3" id="KW-0067">ATP-binding</keyword>
<dbReference type="Gene3D" id="3.40.50.410">
    <property type="entry name" value="von Willebrand factor, type A domain"/>
    <property type="match status" value="1"/>
</dbReference>
<dbReference type="SUPFAM" id="SSF53300">
    <property type="entry name" value="vWA-like"/>
    <property type="match status" value="1"/>
</dbReference>
<dbReference type="InterPro" id="IPR005161">
    <property type="entry name" value="Ku_N"/>
</dbReference>
<evidence type="ECO:0000313" key="4">
    <source>
        <dbReference type="Proteomes" id="UP000288805"/>
    </source>
</evidence>
<organism evidence="3 4">
    <name type="scientific">Vitis vinifera</name>
    <name type="common">Grape</name>
    <dbReference type="NCBI Taxonomy" id="29760"/>
    <lineage>
        <taxon>Eukaryota</taxon>
        <taxon>Viridiplantae</taxon>
        <taxon>Streptophyta</taxon>
        <taxon>Embryophyta</taxon>
        <taxon>Tracheophyta</taxon>
        <taxon>Spermatophyta</taxon>
        <taxon>Magnoliopsida</taxon>
        <taxon>eudicotyledons</taxon>
        <taxon>Gunneridae</taxon>
        <taxon>Pentapetalae</taxon>
        <taxon>rosids</taxon>
        <taxon>Vitales</taxon>
        <taxon>Vitaceae</taxon>
        <taxon>Viteae</taxon>
        <taxon>Vitis</taxon>
    </lineage>
</organism>
<dbReference type="GO" id="GO:0004386">
    <property type="term" value="F:helicase activity"/>
    <property type="evidence" value="ECO:0007669"/>
    <property type="project" value="UniProtKB-KW"/>
</dbReference>
<keyword evidence="3" id="KW-0378">Hydrolase</keyword>
<dbReference type="InterPro" id="IPR036465">
    <property type="entry name" value="vWFA_dom_sf"/>
</dbReference>
<evidence type="ECO:0000313" key="2">
    <source>
        <dbReference type="EMBL" id="RVW14199.1"/>
    </source>
</evidence>
<dbReference type="Proteomes" id="UP000288805">
    <property type="component" value="Unassembled WGS sequence"/>
</dbReference>
<proteinExistence type="predicted"/>
<dbReference type="EMBL" id="QGNW01002626">
    <property type="protein sequence ID" value="RVW14199.1"/>
    <property type="molecule type" value="Genomic_DNA"/>
</dbReference>
<name>A0A438HDP6_VITVI</name>
<gene>
    <name evidence="3" type="primary">KU70_5</name>
    <name evidence="2" type="synonym">KU70_1</name>
    <name evidence="3" type="ORF">CK203_047077</name>
    <name evidence="2" type="ORF">CK203_102234</name>
</gene>
<dbReference type="AlphaFoldDB" id="A0A438HDP6"/>
<comment type="caution">
    <text evidence="3">The sequence shown here is derived from an EMBL/GenBank/DDBJ whole genome shotgun (WGS) entry which is preliminary data.</text>
</comment>
<dbReference type="OrthoDB" id="3249161at2759"/>
<dbReference type="Pfam" id="PF03731">
    <property type="entry name" value="Ku_N"/>
    <property type="match status" value="1"/>
</dbReference>